<keyword evidence="2" id="KW-1185">Reference proteome</keyword>
<sequence>MHKAEDPVNFYLSYLLAIRKAQGPCPQRKQTNMPRPPKSCRFRSCDVNADQAFLVLWASSIRRSHRKVFFAFLAGLPPMWRRLHRDDKYKTSPAIWCTLSFLQGLASISSLGAAARQACDLEVAGHIS</sequence>
<dbReference type="EMBL" id="QNSF01000012">
    <property type="protein sequence ID" value="RBP89077.1"/>
    <property type="molecule type" value="Genomic_DNA"/>
</dbReference>
<evidence type="ECO:0000313" key="2">
    <source>
        <dbReference type="Proteomes" id="UP000252731"/>
    </source>
</evidence>
<protein>
    <submittedName>
        <fullName evidence="1">Uncharacterized protein</fullName>
    </submittedName>
</protein>
<name>A0A366JMH7_CYTFI</name>
<reference evidence="1 2" key="1">
    <citation type="submission" date="2018-06" db="EMBL/GenBank/DDBJ databases">
        <title>Freshwater and sediment microbial communities from various areas in North America, analyzing microbe dynamics in response to fracking.</title>
        <authorList>
            <person name="Lamendella R."/>
        </authorList>
    </citation>
    <scope>NUCLEOTIDE SEQUENCE [LARGE SCALE GENOMIC DNA]</scope>
    <source>
        <strain evidence="1 2">14_TX</strain>
    </source>
</reference>
<evidence type="ECO:0000313" key="1">
    <source>
        <dbReference type="EMBL" id="RBP89077.1"/>
    </source>
</evidence>
<gene>
    <name evidence="1" type="ORF">DFO70_112114</name>
</gene>
<organism evidence="1 2">
    <name type="scientific">Cytobacillus firmus</name>
    <name type="common">Bacillus firmus</name>
    <dbReference type="NCBI Taxonomy" id="1399"/>
    <lineage>
        <taxon>Bacteria</taxon>
        <taxon>Bacillati</taxon>
        <taxon>Bacillota</taxon>
        <taxon>Bacilli</taxon>
        <taxon>Bacillales</taxon>
        <taxon>Bacillaceae</taxon>
        <taxon>Cytobacillus</taxon>
    </lineage>
</organism>
<accession>A0A366JMH7</accession>
<proteinExistence type="predicted"/>
<dbReference type="Proteomes" id="UP000252731">
    <property type="component" value="Unassembled WGS sequence"/>
</dbReference>
<comment type="caution">
    <text evidence="1">The sequence shown here is derived from an EMBL/GenBank/DDBJ whole genome shotgun (WGS) entry which is preliminary data.</text>
</comment>
<dbReference type="AlphaFoldDB" id="A0A366JMH7"/>